<organism evidence="1 2">
    <name type="scientific">Spinacia oleracea</name>
    <name type="common">Spinach</name>
    <dbReference type="NCBI Taxonomy" id="3562"/>
    <lineage>
        <taxon>Eukaryota</taxon>
        <taxon>Viridiplantae</taxon>
        <taxon>Streptophyta</taxon>
        <taxon>Embryophyta</taxon>
        <taxon>Tracheophyta</taxon>
        <taxon>Spermatophyta</taxon>
        <taxon>Magnoliopsida</taxon>
        <taxon>eudicotyledons</taxon>
        <taxon>Gunneridae</taxon>
        <taxon>Pentapetalae</taxon>
        <taxon>Caryophyllales</taxon>
        <taxon>Chenopodiaceae</taxon>
        <taxon>Chenopodioideae</taxon>
        <taxon>Anserineae</taxon>
        <taxon>Spinacia</taxon>
    </lineage>
</organism>
<dbReference type="GO" id="GO:0006809">
    <property type="term" value="P:nitric oxide biosynthetic process"/>
    <property type="evidence" value="ECO:0000318"/>
    <property type="project" value="GO_Central"/>
</dbReference>
<dbReference type="Proteomes" id="UP000813463">
    <property type="component" value="Chromosome 1"/>
</dbReference>
<sequence>MSALKNDFVFADVHTKEGVSMVAIRAALNIEHGGVKDFYNGAIILDKILKEIFKLRSSIALLQLYSVQLTYHNFRPPKEKVSRPTTQGGIVCLFLCTCVSNDMAFFVYLFVRASNLPTIEMYEKKKKHRQLKTVICGRCRLLSHGHMITAVGGHGGYAGGKQFVTAEELRDKLSHLRHEKALIVKLLVTNPSREFQLRGMRWICFFRVLIWPHGSEKRWVGAYDKTLSTNSGFCYLPGYHGGYSSSGIVLGSMRRLI</sequence>
<dbReference type="GO" id="GO:0003924">
    <property type="term" value="F:GTPase activity"/>
    <property type="evidence" value="ECO:0000318"/>
    <property type="project" value="GO_Central"/>
</dbReference>
<protein>
    <submittedName>
        <fullName evidence="2">Uncharacterized protein isoform X1</fullName>
    </submittedName>
</protein>
<reference evidence="2" key="2">
    <citation type="submission" date="2025-08" db="UniProtKB">
        <authorList>
            <consortium name="RefSeq"/>
        </authorList>
    </citation>
    <scope>IDENTIFICATION</scope>
    <source>
        <tissue evidence="2">Leaf</tissue>
    </source>
</reference>
<keyword evidence="1" id="KW-1185">Reference proteome</keyword>
<dbReference type="PANTHER" id="PTHR47569:SF2">
    <property type="entry name" value="NO-ASSOCIATED PROTEIN 1, CHLOROPLASTIC_MITOCHONDRIAL"/>
    <property type="match status" value="1"/>
</dbReference>
<dbReference type="InterPro" id="IPR044229">
    <property type="entry name" value="NOA1"/>
</dbReference>
<gene>
    <name evidence="2" type="primary">LOC110776999</name>
</gene>
<accession>A0A9R0HUH2</accession>
<evidence type="ECO:0000313" key="1">
    <source>
        <dbReference type="Proteomes" id="UP000813463"/>
    </source>
</evidence>
<dbReference type="AlphaFoldDB" id="A0A9R0HUH2"/>
<name>A0A9R0HUH2_SPIOL</name>
<dbReference type="GeneID" id="110776999"/>
<dbReference type="RefSeq" id="XP_021837268.1">
    <property type="nucleotide sequence ID" value="XM_021981576.2"/>
</dbReference>
<dbReference type="PANTHER" id="PTHR47569">
    <property type="entry name" value="NO-ASSOCIATED PROTEIN 1, CHLOROPLASTIC/MITOCHONDRIAL"/>
    <property type="match status" value="1"/>
</dbReference>
<dbReference type="KEGG" id="soe:110776999"/>
<dbReference type="OrthoDB" id="1696305at2759"/>
<reference evidence="1" key="1">
    <citation type="journal article" date="2021" name="Nat. Commun.">
        <title>Genomic analyses provide insights into spinach domestication and the genetic basis of agronomic traits.</title>
        <authorList>
            <person name="Cai X."/>
            <person name="Sun X."/>
            <person name="Xu C."/>
            <person name="Sun H."/>
            <person name="Wang X."/>
            <person name="Ge C."/>
            <person name="Zhang Z."/>
            <person name="Wang Q."/>
            <person name="Fei Z."/>
            <person name="Jiao C."/>
            <person name="Wang Q."/>
        </authorList>
    </citation>
    <scope>NUCLEOTIDE SEQUENCE [LARGE SCALE GENOMIC DNA]</scope>
    <source>
        <strain evidence="1">cv. Varoflay</strain>
    </source>
</reference>
<proteinExistence type="predicted"/>
<evidence type="ECO:0000313" key="2">
    <source>
        <dbReference type="RefSeq" id="XP_021837268.1"/>
    </source>
</evidence>
<dbReference type="GO" id="GO:0009507">
    <property type="term" value="C:chloroplast"/>
    <property type="evidence" value="ECO:0000318"/>
    <property type="project" value="GO_Central"/>
</dbReference>